<accession>A0ABW9JJF0</accession>
<evidence type="ECO:0000313" key="1">
    <source>
        <dbReference type="EMBL" id="MFN0292532.1"/>
    </source>
</evidence>
<dbReference type="RefSeq" id="WP_171047045.1">
    <property type="nucleotide sequence ID" value="NZ_SRMP02000025.1"/>
</dbReference>
<reference evidence="1 2" key="1">
    <citation type="submission" date="2024-12" db="EMBL/GenBank/DDBJ databases">
        <authorList>
            <person name="Hu S."/>
        </authorList>
    </citation>
    <scope>NUCLEOTIDE SEQUENCE [LARGE SCALE GENOMIC DNA]</scope>
    <source>
        <strain evidence="1 2">P-25</strain>
    </source>
</reference>
<dbReference type="EMBL" id="SRMP02000025">
    <property type="protein sequence ID" value="MFN0292532.1"/>
    <property type="molecule type" value="Genomic_DNA"/>
</dbReference>
<comment type="caution">
    <text evidence="1">The sequence shown here is derived from an EMBL/GenBank/DDBJ whole genome shotgun (WGS) entry which is preliminary data.</text>
</comment>
<sequence length="54" mass="6322">MKTITITEPWHLQTTSNDGRKTTDEWLTKFNIMVNVDCTRGIYIVAFYTPKKLT</sequence>
<keyword evidence="2" id="KW-1185">Reference proteome</keyword>
<dbReference type="Proteomes" id="UP001517367">
    <property type="component" value="Unassembled WGS sequence"/>
</dbReference>
<proteinExistence type="predicted"/>
<gene>
    <name evidence="1" type="ORF">E5L68_014095</name>
</gene>
<evidence type="ECO:0000313" key="2">
    <source>
        <dbReference type="Proteomes" id="UP001517367"/>
    </source>
</evidence>
<organism evidence="1 2">
    <name type="scientific">Pedobacter helvus</name>
    <dbReference type="NCBI Taxonomy" id="2563444"/>
    <lineage>
        <taxon>Bacteria</taxon>
        <taxon>Pseudomonadati</taxon>
        <taxon>Bacteroidota</taxon>
        <taxon>Sphingobacteriia</taxon>
        <taxon>Sphingobacteriales</taxon>
        <taxon>Sphingobacteriaceae</taxon>
        <taxon>Pedobacter</taxon>
    </lineage>
</organism>
<protein>
    <submittedName>
        <fullName evidence="1">Uncharacterized protein</fullName>
    </submittedName>
</protein>
<name>A0ABW9JJF0_9SPHI</name>